<sequence>MAVTLQVKQALSGISFCIDFGESWDGDALLMLYSLVGQSAVERSRLPLVKGGDAMIALVELVDVLKGFAAALSILLSVRKLLRWIRRKLNKRKPTE</sequence>
<comment type="caution">
    <text evidence="2">The sequence shown here is derived from an EMBL/GenBank/DDBJ whole genome shotgun (WGS) entry which is preliminary data.</text>
</comment>
<keyword evidence="3" id="KW-1185">Reference proteome</keyword>
<evidence type="ECO:0000256" key="1">
    <source>
        <dbReference type="SAM" id="Phobius"/>
    </source>
</evidence>
<keyword evidence="1" id="KW-1133">Transmembrane helix</keyword>
<dbReference type="PATRIC" id="fig|1705565.3.peg.3692"/>
<dbReference type="RefSeq" id="WP_054402269.1">
    <property type="nucleotide sequence ID" value="NZ_LIUT01000001.1"/>
</dbReference>
<dbReference type="AlphaFoldDB" id="A0A0M1P406"/>
<organism evidence="2 3">
    <name type="scientific">Paenibacillus solani</name>
    <dbReference type="NCBI Taxonomy" id="1705565"/>
    <lineage>
        <taxon>Bacteria</taxon>
        <taxon>Bacillati</taxon>
        <taxon>Bacillota</taxon>
        <taxon>Bacilli</taxon>
        <taxon>Bacillales</taxon>
        <taxon>Paenibacillaceae</taxon>
        <taxon>Paenibacillus</taxon>
    </lineage>
</organism>
<keyword evidence="1" id="KW-0812">Transmembrane</keyword>
<dbReference type="EMBL" id="LIUT01000001">
    <property type="protein sequence ID" value="KOR89226.1"/>
    <property type="molecule type" value="Genomic_DNA"/>
</dbReference>
<reference evidence="3" key="1">
    <citation type="submission" date="2015-08" db="EMBL/GenBank/DDBJ databases">
        <title>Genome sequencing project for genomic taxonomy and phylogenomics of Bacillus-like bacteria.</title>
        <authorList>
            <person name="Liu B."/>
            <person name="Wang J."/>
            <person name="Zhu Y."/>
            <person name="Liu G."/>
            <person name="Chen Q."/>
            <person name="Chen Z."/>
            <person name="Lan J."/>
            <person name="Che J."/>
            <person name="Ge C."/>
            <person name="Shi H."/>
            <person name="Pan Z."/>
            <person name="Liu X."/>
        </authorList>
    </citation>
    <scope>NUCLEOTIDE SEQUENCE [LARGE SCALE GENOMIC DNA]</scope>
    <source>
        <strain evidence="3">FJAT-22460</strain>
    </source>
</reference>
<dbReference type="Proteomes" id="UP000036932">
    <property type="component" value="Unassembled WGS sequence"/>
</dbReference>
<evidence type="ECO:0000313" key="3">
    <source>
        <dbReference type="Proteomes" id="UP000036932"/>
    </source>
</evidence>
<accession>A0A0M1P406</accession>
<protein>
    <submittedName>
        <fullName evidence="2">Uncharacterized protein</fullName>
    </submittedName>
</protein>
<proteinExistence type="predicted"/>
<feature type="transmembrane region" description="Helical" evidence="1">
    <location>
        <begin position="54"/>
        <end position="78"/>
    </location>
</feature>
<gene>
    <name evidence="2" type="ORF">AM231_08695</name>
</gene>
<name>A0A0M1P406_9BACL</name>
<keyword evidence="1" id="KW-0472">Membrane</keyword>
<evidence type="ECO:0000313" key="2">
    <source>
        <dbReference type="EMBL" id="KOR89226.1"/>
    </source>
</evidence>